<evidence type="ECO:0000313" key="4">
    <source>
        <dbReference type="Proteomes" id="UP000238479"/>
    </source>
</evidence>
<evidence type="ECO:0000256" key="1">
    <source>
        <dbReference type="SAM" id="MobiDB-lite"/>
    </source>
</evidence>
<evidence type="ECO:0000256" key="2">
    <source>
        <dbReference type="SAM" id="Phobius"/>
    </source>
</evidence>
<protein>
    <submittedName>
        <fullName evidence="3">Uncharacterized protein</fullName>
    </submittedName>
</protein>
<accession>A0A2P6RT16</accession>
<keyword evidence="2" id="KW-0812">Transmembrane</keyword>
<comment type="caution">
    <text evidence="3">The sequence shown here is derived from an EMBL/GenBank/DDBJ whole genome shotgun (WGS) entry which is preliminary data.</text>
</comment>
<proteinExistence type="predicted"/>
<organism evidence="3 4">
    <name type="scientific">Rosa chinensis</name>
    <name type="common">China rose</name>
    <dbReference type="NCBI Taxonomy" id="74649"/>
    <lineage>
        <taxon>Eukaryota</taxon>
        <taxon>Viridiplantae</taxon>
        <taxon>Streptophyta</taxon>
        <taxon>Embryophyta</taxon>
        <taxon>Tracheophyta</taxon>
        <taxon>Spermatophyta</taxon>
        <taxon>Magnoliopsida</taxon>
        <taxon>eudicotyledons</taxon>
        <taxon>Gunneridae</taxon>
        <taxon>Pentapetalae</taxon>
        <taxon>rosids</taxon>
        <taxon>fabids</taxon>
        <taxon>Rosales</taxon>
        <taxon>Rosaceae</taxon>
        <taxon>Rosoideae</taxon>
        <taxon>Rosoideae incertae sedis</taxon>
        <taxon>Rosa</taxon>
    </lineage>
</organism>
<keyword evidence="2" id="KW-1133">Transmembrane helix</keyword>
<keyword evidence="2" id="KW-0472">Membrane</keyword>
<dbReference type="PROSITE" id="PS51257">
    <property type="entry name" value="PROKAR_LIPOPROTEIN"/>
    <property type="match status" value="1"/>
</dbReference>
<gene>
    <name evidence="3" type="ORF">RchiOBHm_Chr2g0123231</name>
</gene>
<dbReference type="EMBL" id="PDCK01000040">
    <property type="protein sequence ID" value="PRQ49555.1"/>
    <property type="molecule type" value="Genomic_DNA"/>
</dbReference>
<dbReference type="Proteomes" id="UP000238479">
    <property type="component" value="Chromosome 2"/>
</dbReference>
<sequence length="72" mass="8170">MSKAFSPPKRRGSQANSVMGSCSRRREDEGSENPGFYKRVDYSILLKMKLVNSLNFFIITFLLGRFSSLSES</sequence>
<evidence type="ECO:0000313" key="3">
    <source>
        <dbReference type="EMBL" id="PRQ49555.1"/>
    </source>
</evidence>
<feature type="region of interest" description="Disordered" evidence="1">
    <location>
        <begin position="1"/>
        <end position="35"/>
    </location>
</feature>
<keyword evidence="4" id="KW-1185">Reference proteome</keyword>
<name>A0A2P6RT16_ROSCH</name>
<dbReference type="Gramene" id="PRQ49555">
    <property type="protein sequence ID" value="PRQ49555"/>
    <property type="gene ID" value="RchiOBHm_Chr2g0123231"/>
</dbReference>
<dbReference type="AlphaFoldDB" id="A0A2P6RT16"/>
<feature type="transmembrane region" description="Helical" evidence="2">
    <location>
        <begin position="48"/>
        <end position="66"/>
    </location>
</feature>
<reference evidence="3 4" key="1">
    <citation type="journal article" date="2018" name="Nat. Genet.">
        <title>The Rosa genome provides new insights in the design of modern roses.</title>
        <authorList>
            <person name="Bendahmane M."/>
        </authorList>
    </citation>
    <scope>NUCLEOTIDE SEQUENCE [LARGE SCALE GENOMIC DNA]</scope>
    <source>
        <strain evidence="4">cv. Old Blush</strain>
    </source>
</reference>